<name>A0ABU1IZS1_9BACL</name>
<protein>
    <submittedName>
        <fullName evidence="2">Uncharacterized protein</fullName>
    </submittedName>
</protein>
<evidence type="ECO:0000313" key="3">
    <source>
        <dbReference type="Proteomes" id="UP001185028"/>
    </source>
</evidence>
<dbReference type="EMBL" id="JAVDQH010000005">
    <property type="protein sequence ID" value="MDR6243713.1"/>
    <property type="molecule type" value="Genomic_DNA"/>
</dbReference>
<keyword evidence="3" id="KW-1185">Reference proteome</keyword>
<proteinExistence type="predicted"/>
<accession>A0ABU1IZS1</accession>
<dbReference type="Proteomes" id="UP001185028">
    <property type="component" value="Unassembled WGS sequence"/>
</dbReference>
<gene>
    <name evidence="2" type="ORF">JOC58_001606</name>
</gene>
<keyword evidence="1" id="KW-1133">Transmembrane helix</keyword>
<reference evidence="2 3" key="1">
    <citation type="submission" date="2023-07" db="EMBL/GenBank/DDBJ databases">
        <title>Genomic Encyclopedia of Type Strains, Phase IV (KMG-IV): sequencing the most valuable type-strain genomes for metagenomic binning, comparative biology and taxonomic classification.</title>
        <authorList>
            <person name="Goeker M."/>
        </authorList>
    </citation>
    <scope>NUCLEOTIDE SEQUENCE [LARGE SCALE GENOMIC DNA]</scope>
    <source>
        <strain evidence="2 3">DSM 22170</strain>
    </source>
</reference>
<organism evidence="2 3">
    <name type="scientific">Paenibacillus hunanensis</name>
    <dbReference type="NCBI Taxonomy" id="539262"/>
    <lineage>
        <taxon>Bacteria</taxon>
        <taxon>Bacillati</taxon>
        <taxon>Bacillota</taxon>
        <taxon>Bacilli</taxon>
        <taxon>Bacillales</taxon>
        <taxon>Paenibacillaceae</taxon>
        <taxon>Paenibacillus</taxon>
    </lineage>
</organism>
<comment type="caution">
    <text evidence="2">The sequence shown here is derived from an EMBL/GenBank/DDBJ whole genome shotgun (WGS) entry which is preliminary data.</text>
</comment>
<keyword evidence="1" id="KW-0472">Membrane</keyword>
<feature type="transmembrane region" description="Helical" evidence="1">
    <location>
        <begin position="12"/>
        <end position="45"/>
    </location>
</feature>
<evidence type="ECO:0000313" key="2">
    <source>
        <dbReference type="EMBL" id="MDR6243713.1"/>
    </source>
</evidence>
<dbReference type="RefSeq" id="WP_188776913.1">
    <property type="nucleotide sequence ID" value="NZ_BMMB01000008.1"/>
</dbReference>
<evidence type="ECO:0000256" key="1">
    <source>
        <dbReference type="SAM" id="Phobius"/>
    </source>
</evidence>
<keyword evidence="1" id="KW-0812">Transmembrane</keyword>
<sequence length="60" mass="7072">MLQWIDRYYTKLAGIIIFLMIVNFLCLHTGWNVLLGALYLSLATVHYRSRLWKKQANSTL</sequence>